<dbReference type="AlphaFoldDB" id="A0A316YL62"/>
<feature type="compositionally biased region" description="Low complexity" evidence="3">
    <location>
        <begin position="244"/>
        <end position="266"/>
    </location>
</feature>
<dbReference type="Proteomes" id="UP000245768">
    <property type="component" value="Unassembled WGS sequence"/>
</dbReference>
<evidence type="ECO:0008006" key="6">
    <source>
        <dbReference type="Google" id="ProtNLM"/>
    </source>
</evidence>
<dbReference type="InterPro" id="IPR050216">
    <property type="entry name" value="LRR_domain-containing"/>
</dbReference>
<keyword evidence="2" id="KW-0677">Repeat</keyword>
<feature type="compositionally biased region" description="Low complexity" evidence="3">
    <location>
        <begin position="38"/>
        <end position="70"/>
    </location>
</feature>
<dbReference type="Gene3D" id="3.80.10.10">
    <property type="entry name" value="Ribonuclease Inhibitor"/>
    <property type="match status" value="1"/>
</dbReference>
<evidence type="ECO:0000256" key="3">
    <source>
        <dbReference type="SAM" id="MobiDB-lite"/>
    </source>
</evidence>
<feature type="compositionally biased region" description="Low complexity" evidence="3">
    <location>
        <begin position="841"/>
        <end position="871"/>
    </location>
</feature>
<dbReference type="RefSeq" id="XP_025376984.1">
    <property type="nucleotide sequence ID" value="XM_025525834.1"/>
</dbReference>
<feature type="compositionally biased region" description="Polar residues" evidence="3">
    <location>
        <begin position="71"/>
        <end position="88"/>
    </location>
</feature>
<feature type="region of interest" description="Disordered" evidence="3">
    <location>
        <begin position="684"/>
        <end position="793"/>
    </location>
</feature>
<dbReference type="GeneID" id="37047750"/>
<dbReference type="STRING" id="215250.A0A316YL62"/>
<dbReference type="PANTHER" id="PTHR48051">
    <property type="match status" value="1"/>
</dbReference>
<feature type="compositionally biased region" description="Polar residues" evidence="3">
    <location>
        <begin position="232"/>
        <end position="242"/>
    </location>
</feature>
<gene>
    <name evidence="4" type="ORF">FA10DRAFT_97449</name>
</gene>
<feature type="region of interest" description="Disordered" evidence="3">
    <location>
        <begin position="1"/>
        <end position="96"/>
    </location>
</feature>
<feature type="region of interest" description="Disordered" evidence="3">
    <location>
        <begin position="370"/>
        <end position="414"/>
    </location>
</feature>
<feature type="region of interest" description="Disordered" evidence="3">
    <location>
        <begin position="828"/>
        <end position="871"/>
    </location>
</feature>
<protein>
    <recommendedName>
        <fullName evidence="6">L domain-like protein</fullName>
    </recommendedName>
</protein>
<dbReference type="GO" id="GO:0005737">
    <property type="term" value="C:cytoplasm"/>
    <property type="evidence" value="ECO:0007669"/>
    <property type="project" value="TreeGrafter"/>
</dbReference>
<evidence type="ECO:0000313" key="4">
    <source>
        <dbReference type="EMBL" id="PWN89786.1"/>
    </source>
</evidence>
<dbReference type="InterPro" id="IPR032675">
    <property type="entry name" value="LRR_dom_sf"/>
</dbReference>
<dbReference type="PANTHER" id="PTHR48051:SF1">
    <property type="entry name" value="RAS SUPPRESSOR PROTEIN 1"/>
    <property type="match status" value="1"/>
</dbReference>
<evidence type="ECO:0000256" key="2">
    <source>
        <dbReference type="ARBA" id="ARBA00022737"/>
    </source>
</evidence>
<dbReference type="InterPro" id="IPR003591">
    <property type="entry name" value="Leu-rich_rpt_typical-subtyp"/>
</dbReference>
<feature type="region of interest" description="Disordered" evidence="3">
    <location>
        <begin position="581"/>
        <end position="606"/>
    </location>
</feature>
<dbReference type="InterPro" id="IPR001611">
    <property type="entry name" value="Leu-rich_rpt"/>
</dbReference>
<sequence>MYRERRQVDVASSSSPPPLAPLDTSDDPSSSPTPLPPLSLSLSQSQSPSSLARRSTSSSSSRLLSPTLSSNSDPFSGSAKASLQSHPSFSKEELRSKHLARHFGPLAAGASASASHLASRIDVDRRRDDALASHFVDSSDDAPYSSDDAAAATAARPLENQQHQHNHQPIPFVIGLGLGQDEDVSELPTLWNHLQQHQAQRAAAAASSSQGLAAGLGEAFQEPRAKARARTFSRTQSSNTDPFSAGAGSGSQQAAASTSSPRASSSRPKKKERPVGTSPKKLTRARHTVMRGGGVDDGGFESSEGDEAVPQPWEQLAPPRAVDWDEVVNHVFEKTDGRINLEGKALQRIDPLIGDLAKFVVLPPLSRTSSFARVPSSSTSPFPPPPPSSSQQPPSSQSPSQPSSSQQQQRRRDKTSALELYLYNNALRALPSALFDLGANLRVLSVRQNNLTELPAAIGELSALRELNISSNKLRWLPAEMQRLALDELLFFPNPFAQPPPGARLTVRLPLGAAAAASSSPTSNFWSRGGRTTSFALIQTQAATATSQRGIARHLAAHADPPRLPSLVEVCLRRLLEPLPTGGGVGGGGGDDEGEMNGHGDGHATDDARPLLEAYEAGSLLSLKTGGLHPDLLLRLEAARRSATGTWSRRAVTGAANAAATGAHSSSAAGRAARRKRASWISRSVVSSANANASKSTDGGWSSSSSSSSPSSPSSSSWAEADTEERGGVARDVEEQLDEGDDAVRNPWFSRCPCPRHVQGPARRRGAAAGAARTASTTATTAAMNGHDDDLRDWPRTQGPVFCSEGARRLEWVSHVGGFRVASPAVRTAFVGPQPPPPRQQPQQGQQQGQQQAQQQQAQQQQVQQQQQQQGQLVDGSGCLPLLWRGCGPTCLDFLLA</sequence>
<feature type="region of interest" description="Disordered" evidence="3">
    <location>
        <begin position="222"/>
        <end position="308"/>
    </location>
</feature>
<dbReference type="Pfam" id="PF13855">
    <property type="entry name" value="LRR_8"/>
    <property type="match status" value="1"/>
</dbReference>
<feature type="compositionally biased region" description="Low complexity" evidence="3">
    <location>
        <begin position="767"/>
        <end position="783"/>
    </location>
</feature>
<reference evidence="4 5" key="1">
    <citation type="journal article" date="2018" name="Mol. Biol. Evol.">
        <title>Broad Genomic Sampling Reveals a Smut Pathogenic Ancestry of the Fungal Clade Ustilaginomycotina.</title>
        <authorList>
            <person name="Kijpornyongpan T."/>
            <person name="Mondo S.J."/>
            <person name="Barry K."/>
            <person name="Sandor L."/>
            <person name="Lee J."/>
            <person name="Lipzen A."/>
            <person name="Pangilinan J."/>
            <person name="LaButti K."/>
            <person name="Hainaut M."/>
            <person name="Henrissat B."/>
            <person name="Grigoriev I.V."/>
            <person name="Spatafora J.W."/>
            <person name="Aime M.C."/>
        </authorList>
    </citation>
    <scope>NUCLEOTIDE SEQUENCE [LARGE SCALE GENOMIC DNA]</scope>
    <source>
        <strain evidence="4 5">MCA 4198</strain>
    </source>
</reference>
<proteinExistence type="predicted"/>
<dbReference type="OrthoDB" id="660555at2759"/>
<feature type="compositionally biased region" description="Low complexity" evidence="3">
    <location>
        <begin position="21"/>
        <end position="30"/>
    </location>
</feature>
<organism evidence="4 5">
    <name type="scientific">Acaromyces ingoldii</name>
    <dbReference type="NCBI Taxonomy" id="215250"/>
    <lineage>
        <taxon>Eukaryota</taxon>
        <taxon>Fungi</taxon>
        <taxon>Dikarya</taxon>
        <taxon>Basidiomycota</taxon>
        <taxon>Ustilaginomycotina</taxon>
        <taxon>Exobasidiomycetes</taxon>
        <taxon>Exobasidiales</taxon>
        <taxon>Cryptobasidiaceae</taxon>
        <taxon>Acaromyces</taxon>
    </lineage>
</organism>
<feature type="compositionally biased region" description="Basic and acidic residues" evidence="3">
    <location>
        <begin position="596"/>
        <end position="606"/>
    </location>
</feature>
<dbReference type="InParanoid" id="A0A316YL62"/>
<dbReference type="EMBL" id="KZ819636">
    <property type="protein sequence ID" value="PWN89786.1"/>
    <property type="molecule type" value="Genomic_DNA"/>
</dbReference>
<accession>A0A316YL62</accession>
<evidence type="ECO:0000313" key="5">
    <source>
        <dbReference type="Proteomes" id="UP000245768"/>
    </source>
</evidence>
<feature type="compositionally biased region" description="Low complexity" evidence="3">
    <location>
        <begin position="684"/>
        <end position="717"/>
    </location>
</feature>
<feature type="compositionally biased region" description="Basic and acidic residues" evidence="3">
    <location>
        <begin position="724"/>
        <end position="734"/>
    </location>
</feature>
<name>A0A316YL62_9BASI</name>
<keyword evidence="5" id="KW-1185">Reference proteome</keyword>
<keyword evidence="1" id="KW-0433">Leucine-rich repeat</keyword>
<dbReference type="SMART" id="SM00369">
    <property type="entry name" value="LRR_TYP"/>
    <property type="match status" value="3"/>
</dbReference>
<evidence type="ECO:0000256" key="1">
    <source>
        <dbReference type="ARBA" id="ARBA00022614"/>
    </source>
</evidence>
<dbReference type="SUPFAM" id="SSF52075">
    <property type="entry name" value="Outer arm dynein light chain 1"/>
    <property type="match status" value="1"/>
</dbReference>
<feature type="compositionally biased region" description="Low complexity" evidence="3">
    <location>
        <begin position="389"/>
        <end position="408"/>
    </location>
</feature>